<comment type="subcellular location">
    <subcellularLocation>
        <location evidence="1">Cell membrane</location>
        <topology evidence="1">Single-pass membrane protein</topology>
    </subcellularLocation>
</comment>
<dbReference type="PANTHER" id="PTHR33885">
    <property type="entry name" value="PHAGE SHOCK PROTEIN C"/>
    <property type="match status" value="1"/>
</dbReference>
<sequence>GDQLQQMWRTRPVRLPRRGPIAGVAAGFGQRYNVDPVLVRMAFVLLSALAGAGIVAYAMLWIFTPGGADEVRPSGQER</sequence>
<evidence type="ECO:0000256" key="3">
    <source>
        <dbReference type="ARBA" id="ARBA00022692"/>
    </source>
</evidence>
<dbReference type="InterPro" id="IPR007168">
    <property type="entry name" value="Phageshock_PspC_N"/>
</dbReference>
<dbReference type="InterPro" id="IPR052027">
    <property type="entry name" value="PspC"/>
</dbReference>
<dbReference type="GO" id="GO:0005886">
    <property type="term" value="C:plasma membrane"/>
    <property type="evidence" value="ECO:0007669"/>
    <property type="project" value="UniProtKB-SubCell"/>
</dbReference>
<dbReference type="Proteomes" id="UP000468928">
    <property type="component" value="Unassembled WGS sequence"/>
</dbReference>
<organism evidence="8 9">
    <name type="scientific">Nocardia cyriacigeorgica</name>
    <dbReference type="NCBI Taxonomy" id="135487"/>
    <lineage>
        <taxon>Bacteria</taxon>
        <taxon>Bacillati</taxon>
        <taxon>Actinomycetota</taxon>
        <taxon>Actinomycetes</taxon>
        <taxon>Mycobacteriales</taxon>
        <taxon>Nocardiaceae</taxon>
        <taxon>Nocardia</taxon>
    </lineage>
</organism>
<comment type="caution">
    <text evidence="8">The sequence shown here is derived from an EMBL/GenBank/DDBJ whole genome shotgun (WGS) entry which is preliminary data.</text>
</comment>
<evidence type="ECO:0000256" key="5">
    <source>
        <dbReference type="ARBA" id="ARBA00023136"/>
    </source>
</evidence>
<accession>A0A6P1DDV5</accession>
<dbReference type="RefSeq" id="WP_163830456.1">
    <property type="nucleotide sequence ID" value="NZ_JAAGUZ010000237.1"/>
</dbReference>
<protein>
    <submittedName>
        <fullName evidence="8">PspC domain-containing protein</fullName>
    </submittedName>
</protein>
<dbReference type="AlphaFoldDB" id="A0A6P1DDV5"/>
<evidence type="ECO:0000259" key="7">
    <source>
        <dbReference type="Pfam" id="PF04024"/>
    </source>
</evidence>
<evidence type="ECO:0000256" key="2">
    <source>
        <dbReference type="ARBA" id="ARBA00022475"/>
    </source>
</evidence>
<dbReference type="Pfam" id="PF04024">
    <property type="entry name" value="PspC"/>
    <property type="match status" value="1"/>
</dbReference>
<evidence type="ECO:0000313" key="9">
    <source>
        <dbReference type="Proteomes" id="UP000468928"/>
    </source>
</evidence>
<gene>
    <name evidence="8" type="ORF">GV789_28840</name>
</gene>
<keyword evidence="5 6" id="KW-0472">Membrane</keyword>
<evidence type="ECO:0000256" key="4">
    <source>
        <dbReference type="ARBA" id="ARBA00022989"/>
    </source>
</evidence>
<evidence type="ECO:0000256" key="1">
    <source>
        <dbReference type="ARBA" id="ARBA00004162"/>
    </source>
</evidence>
<dbReference type="PANTHER" id="PTHR33885:SF3">
    <property type="entry name" value="PHAGE SHOCK PROTEIN C"/>
    <property type="match status" value="1"/>
</dbReference>
<keyword evidence="2" id="KW-1003">Cell membrane</keyword>
<feature type="transmembrane region" description="Helical" evidence="6">
    <location>
        <begin position="37"/>
        <end position="63"/>
    </location>
</feature>
<keyword evidence="4 6" id="KW-1133">Transmembrane helix</keyword>
<keyword evidence="3 6" id="KW-0812">Transmembrane</keyword>
<feature type="non-terminal residue" evidence="8">
    <location>
        <position position="78"/>
    </location>
</feature>
<dbReference type="EMBL" id="JAAGUZ010000237">
    <property type="protein sequence ID" value="NEW48378.1"/>
    <property type="molecule type" value="Genomic_DNA"/>
</dbReference>
<evidence type="ECO:0000256" key="6">
    <source>
        <dbReference type="SAM" id="Phobius"/>
    </source>
</evidence>
<reference evidence="8 9" key="1">
    <citation type="submission" date="2020-01" db="EMBL/GenBank/DDBJ databases">
        <title>Genetics and antimicrobial susceptibilities of Nocardia species isolated from the soil; a comparison with species isolated from humans.</title>
        <authorList>
            <person name="Carrasco G."/>
            <person name="Monzon S."/>
            <person name="Sansegundo M."/>
            <person name="Garcia E."/>
            <person name="Garrido N."/>
            <person name="Medina M.J."/>
            <person name="Villalon P."/>
            <person name="Ramirez-Arocha A.C."/>
            <person name="Jimenez P."/>
            <person name="Cuesta I."/>
            <person name="Valdezate S."/>
        </authorList>
    </citation>
    <scope>NUCLEOTIDE SEQUENCE [LARGE SCALE GENOMIC DNA]</scope>
    <source>
        <strain evidence="8 9">CNM20110639</strain>
    </source>
</reference>
<feature type="non-terminal residue" evidence="8">
    <location>
        <position position="1"/>
    </location>
</feature>
<feature type="domain" description="Phage shock protein PspC N-terminal" evidence="7">
    <location>
        <begin position="11"/>
        <end position="65"/>
    </location>
</feature>
<name>A0A6P1DDV5_9NOCA</name>
<proteinExistence type="predicted"/>
<evidence type="ECO:0000313" key="8">
    <source>
        <dbReference type="EMBL" id="NEW48378.1"/>
    </source>
</evidence>